<dbReference type="SUPFAM" id="SSF47413">
    <property type="entry name" value="lambda repressor-like DNA-binding domains"/>
    <property type="match status" value="1"/>
</dbReference>
<dbReference type="PANTHER" id="PTHR36924:SF1">
    <property type="entry name" value="ANTITOXIN HIGA-1"/>
    <property type="match status" value="1"/>
</dbReference>
<gene>
    <name evidence="2" type="ORF">PDM29_06135</name>
</gene>
<protein>
    <submittedName>
        <fullName evidence="2">HigA family addiction module antitoxin</fullName>
    </submittedName>
</protein>
<keyword evidence="1" id="KW-0238">DNA-binding</keyword>
<dbReference type="PANTHER" id="PTHR36924">
    <property type="entry name" value="ANTITOXIN HIGA-1"/>
    <property type="match status" value="1"/>
</dbReference>
<dbReference type="Proteomes" id="UP001302072">
    <property type="component" value="Chromosome"/>
</dbReference>
<evidence type="ECO:0000313" key="2">
    <source>
        <dbReference type="EMBL" id="WNH53856.1"/>
    </source>
</evidence>
<evidence type="ECO:0000256" key="1">
    <source>
        <dbReference type="ARBA" id="ARBA00023125"/>
    </source>
</evidence>
<name>A0ABY9YSK4_9GAMM</name>
<accession>A0ABY9YSK4</accession>
<sequence length="105" mass="12227">MSSISRTIIYPTPREHPGKVLLANYMKPLRLSVRHLACCLNVSRGRLDAVVRGRSGIDPHLSLRLGRHFRHPPLYWFELQNAYDIELAYRVYGPSVDLVRPRAYW</sequence>
<keyword evidence="3" id="KW-1185">Reference proteome</keyword>
<dbReference type="InterPro" id="IPR013430">
    <property type="entry name" value="Toxin_antidote_HigA"/>
</dbReference>
<reference evidence="2 3" key="1">
    <citation type="submission" date="2022-12" db="EMBL/GenBank/DDBJ databases">
        <title>Two new species, Stenotrophomonas aracearum and Stenotrophomonas oahuensis, isolated from Anthurium (Araceae family) in Hawaii.</title>
        <authorList>
            <person name="Chunag S.C."/>
            <person name="Dobhal S."/>
            <person name="Alvarez A."/>
            <person name="Arif M."/>
        </authorList>
    </citation>
    <scope>NUCLEOTIDE SEQUENCE [LARGE SCALE GENOMIC DNA]</scope>
    <source>
        <strain evidence="2 3">A5586</strain>
    </source>
</reference>
<evidence type="ECO:0000313" key="3">
    <source>
        <dbReference type="Proteomes" id="UP001302072"/>
    </source>
</evidence>
<dbReference type="InterPro" id="IPR010982">
    <property type="entry name" value="Lambda_DNA-bd_dom_sf"/>
</dbReference>
<dbReference type="NCBIfam" id="TIGR02607">
    <property type="entry name" value="antidote_HigA"/>
    <property type="match status" value="1"/>
</dbReference>
<dbReference type="EMBL" id="CP115541">
    <property type="protein sequence ID" value="WNH53856.1"/>
    <property type="molecule type" value="Genomic_DNA"/>
</dbReference>
<dbReference type="RefSeq" id="WP_311192986.1">
    <property type="nucleotide sequence ID" value="NZ_CP115541.1"/>
</dbReference>
<proteinExistence type="predicted"/>
<organism evidence="2 3">
    <name type="scientific">Stenotrophomonas oahuensis</name>
    <dbReference type="NCBI Taxonomy" id="3003271"/>
    <lineage>
        <taxon>Bacteria</taxon>
        <taxon>Pseudomonadati</taxon>
        <taxon>Pseudomonadota</taxon>
        <taxon>Gammaproteobacteria</taxon>
        <taxon>Lysobacterales</taxon>
        <taxon>Lysobacteraceae</taxon>
        <taxon>Stenotrophomonas</taxon>
    </lineage>
</organism>
<dbReference type="Gene3D" id="1.10.260.40">
    <property type="entry name" value="lambda repressor-like DNA-binding domains"/>
    <property type="match status" value="1"/>
</dbReference>